<name>A0A0E9XMH9_ANGAN</name>
<reference evidence="1" key="2">
    <citation type="journal article" date="2015" name="Fish Shellfish Immunol.">
        <title>Early steps in the European eel (Anguilla anguilla)-Vibrio vulnificus interaction in the gills: Role of the RtxA13 toxin.</title>
        <authorList>
            <person name="Callol A."/>
            <person name="Pajuelo D."/>
            <person name="Ebbesson L."/>
            <person name="Teles M."/>
            <person name="MacKenzie S."/>
            <person name="Amaro C."/>
        </authorList>
    </citation>
    <scope>NUCLEOTIDE SEQUENCE</scope>
</reference>
<reference evidence="1" key="1">
    <citation type="submission" date="2014-11" db="EMBL/GenBank/DDBJ databases">
        <authorList>
            <person name="Amaro Gonzalez C."/>
        </authorList>
    </citation>
    <scope>NUCLEOTIDE SEQUENCE</scope>
</reference>
<sequence length="80" mass="8836">MCHFSNTLSRLGSENRASKACLFLHPSLSNDVIRFASSQCSPHAFNIRFFTRSSLLCGCVLGINLPGPGTCERILICRYV</sequence>
<evidence type="ECO:0000313" key="1">
    <source>
        <dbReference type="EMBL" id="JAI03637.1"/>
    </source>
</evidence>
<dbReference type="AlphaFoldDB" id="A0A0E9XMH9"/>
<organism evidence="1">
    <name type="scientific">Anguilla anguilla</name>
    <name type="common">European freshwater eel</name>
    <name type="synonym">Muraena anguilla</name>
    <dbReference type="NCBI Taxonomy" id="7936"/>
    <lineage>
        <taxon>Eukaryota</taxon>
        <taxon>Metazoa</taxon>
        <taxon>Chordata</taxon>
        <taxon>Craniata</taxon>
        <taxon>Vertebrata</taxon>
        <taxon>Euteleostomi</taxon>
        <taxon>Actinopterygii</taxon>
        <taxon>Neopterygii</taxon>
        <taxon>Teleostei</taxon>
        <taxon>Anguilliformes</taxon>
        <taxon>Anguillidae</taxon>
        <taxon>Anguilla</taxon>
    </lineage>
</organism>
<dbReference type="EMBL" id="GBXM01004941">
    <property type="protein sequence ID" value="JAI03637.1"/>
    <property type="molecule type" value="Transcribed_RNA"/>
</dbReference>
<accession>A0A0E9XMH9</accession>
<protein>
    <submittedName>
        <fullName evidence="1">Uncharacterized protein</fullName>
    </submittedName>
</protein>
<proteinExistence type="predicted"/>